<dbReference type="InterPro" id="IPR009057">
    <property type="entry name" value="Homeodomain-like_sf"/>
</dbReference>
<keyword evidence="3" id="KW-0804">Transcription</keyword>
<dbReference type="GO" id="GO:0003700">
    <property type="term" value="F:DNA-binding transcription factor activity"/>
    <property type="evidence" value="ECO:0007669"/>
    <property type="project" value="TreeGrafter"/>
</dbReference>
<gene>
    <name evidence="6" type="ORF">DI396_12370</name>
</gene>
<dbReference type="GO" id="GO:0000976">
    <property type="term" value="F:transcription cis-regulatory region binding"/>
    <property type="evidence" value="ECO:0007669"/>
    <property type="project" value="TreeGrafter"/>
</dbReference>
<dbReference type="Gene3D" id="1.10.10.60">
    <property type="entry name" value="Homeodomain-like"/>
    <property type="match status" value="1"/>
</dbReference>
<reference evidence="6 7" key="1">
    <citation type="submission" date="2018-05" db="EMBL/GenBank/DDBJ databases">
        <title>Oceanovita maritima gen. nov., sp. nov., a marine bacterium in the family Rhodobacteraceae isolated from surface seawater of Lundu port Xiamen, China.</title>
        <authorList>
            <person name="Hetharua B.H."/>
            <person name="Min D."/>
            <person name="Liao H."/>
            <person name="Tian Y."/>
        </authorList>
    </citation>
    <scope>NUCLEOTIDE SEQUENCE [LARGE SCALE GENOMIC DNA]</scope>
    <source>
        <strain evidence="6 7">FSX-11</strain>
    </source>
</reference>
<dbReference type="Pfam" id="PF14246">
    <property type="entry name" value="TetR_C_7"/>
    <property type="match status" value="1"/>
</dbReference>
<dbReference type="Pfam" id="PF00440">
    <property type="entry name" value="TetR_N"/>
    <property type="match status" value="1"/>
</dbReference>
<dbReference type="SUPFAM" id="SSF46689">
    <property type="entry name" value="Homeodomain-like"/>
    <property type="match status" value="1"/>
</dbReference>
<evidence type="ECO:0000256" key="3">
    <source>
        <dbReference type="ARBA" id="ARBA00023163"/>
    </source>
</evidence>
<dbReference type="PROSITE" id="PS50977">
    <property type="entry name" value="HTH_TETR_2"/>
    <property type="match status" value="1"/>
</dbReference>
<feature type="DNA-binding region" description="H-T-H motif" evidence="4">
    <location>
        <begin position="45"/>
        <end position="64"/>
    </location>
</feature>
<evidence type="ECO:0000256" key="2">
    <source>
        <dbReference type="ARBA" id="ARBA00023125"/>
    </source>
</evidence>
<evidence type="ECO:0000313" key="7">
    <source>
        <dbReference type="Proteomes" id="UP000248012"/>
    </source>
</evidence>
<dbReference type="PANTHER" id="PTHR30055:SF146">
    <property type="entry name" value="HTH-TYPE TRANSCRIPTIONAL DUAL REGULATOR CECR"/>
    <property type="match status" value="1"/>
</dbReference>
<organism evidence="6 7">
    <name type="scientific">Litorivita pollutaquae</name>
    <dbReference type="NCBI Taxonomy" id="2200892"/>
    <lineage>
        <taxon>Bacteria</taxon>
        <taxon>Pseudomonadati</taxon>
        <taxon>Pseudomonadota</taxon>
        <taxon>Alphaproteobacteria</taxon>
        <taxon>Rhodobacterales</taxon>
        <taxon>Paracoccaceae</taxon>
        <taxon>Litorivita</taxon>
    </lineage>
</organism>
<protein>
    <submittedName>
        <fullName evidence="6">TetR/AcrR family transcriptional regulator</fullName>
    </submittedName>
</protein>
<proteinExistence type="predicted"/>
<comment type="caution">
    <text evidence="6">The sequence shown here is derived from an EMBL/GenBank/DDBJ whole genome shotgun (WGS) entry which is preliminary data.</text>
</comment>
<accession>A0A2V4MKC7</accession>
<evidence type="ECO:0000313" key="6">
    <source>
        <dbReference type="EMBL" id="PYC47091.1"/>
    </source>
</evidence>
<dbReference type="Proteomes" id="UP000248012">
    <property type="component" value="Unassembled WGS sequence"/>
</dbReference>
<dbReference type="FunFam" id="1.10.10.60:FF:000141">
    <property type="entry name" value="TetR family transcriptional regulator"/>
    <property type="match status" value="1"/>
</dbReference>
<keyword evidence="7" id="KW-1185">Reference proteome</keyword>
<keyword evidence="1" id="KW-0805">Transcription regulation</keyword>
<dbReference type="InterPro" id="IPR050109">
    <property type="entry name" value="HTH-type_TetR-like_transc_reg"/>
</dbReference>
<evidence type="ECO:0000256" key="1">
    <source>
        <dbReference type="ARBA" id="ARBA00023015"/>
    </source>
</evidence>
<feature type="domain" description="HTH tetR-type" evidence="5">
    <location>
        <begin position="22"/>
        <end position="82"/>
    </location>
</feature>
<sequence length="216" mass="24042">MAGRKFDACAPSKPNKAVNRKGRKFDQVVEGARQVFMSDGFDGASVDDIAKAAGVSKATLYAYFPDKKLLFLEVAKTECKRQAEACFDVLQEGATLRDVLLSGAQHMIRFFISDFAQGVFRLCVAESERFPEFGRDFYTSGPMMARNRLLEAFRAANDSGAMQIDDLQLASDQFVELCKTDIWPRLIFGISREFSEEEIARVATGAVDVIFARYGV</sequence>
<dbReference type="PANTHER" id="PTHR30055">
    <property type="entry name" value="HTH-TYPE TRANSCRIPTIONAL REGULATOR RUTR"/>
    <property type="match status" value="1"/>
</dbReference>
<dbReference type="InterPro" id="IPR001647">
    <property type="entry name" value="HTH_TetR"/>
</dbReference>
<dbReference type="Gene3D" id="1.10.357.10">
    <property type="entry name" value="Tetracycline Repressor, domain 2"/>
    <property type="match status" value="1"/>
</dbReference>
<keyword evidence="2 4" id="KW-0238">DNA-binding</keyword>
<evidence type="ECO:0000259" key="5">
    <source>
        <dbReference type="PROSITE" id="PS50977"/>
    </source>
</evidence>
<dbReference type="OrthoDB" id="9816431at2"/>
<dbReference type="InterPro" id="IPR023772">
    <property type="entry name" value="DNA-bd_HTH_TetR-type_CS"/>
</dbReference>
<dbReference type="EMBL" id="QFVT01000008">
    <property type="protein sequence ID" value="PYC47091.1"/>
    <property type="molecule type" value="Genomic_DNA"/>
</dbReference>
<dbReference type="InterPro" id="IPR039536">
    <property type="entry name" value="TetR_C_Proteobacteria"/>
</dbReference>
<dbReference type="AlphaFoldDB" id="A0A2V4MKC7"/>
<evidence type="ECO:0000256" key="4">
    <source>
        <dbReference type="PROSITE-ProRule" id="PRU00335"/>
    </source>
</evidence>
<dbReference type="PROSITE" id="PS01081">
    <property type="entry name" value="HTH_TETR_1"/>
    <property type="match status" value="1"/>
</dbReference>
<dbReference type="PRINTS" id="PR00455">
    <property type="entry name" value="HTHTETR"/>
</dbReference>
<name>A0A2V4MKC7_9RHOB</name>